<evidence type="ECO:0000313" key="2">
    <source>
        <dbReference type="Proteomes" id="UP000001628"/>
    </source>
</evidence>
<dbReference type="AlphaFoldDB" id="C1GGG5"/>
<dbReference type="KEGG" id="pbn:PADG_06402"/>
<evidence type="ECO:0000313" key="1">
    <source>
        <dbReference type="EMBL" id="EEH50323.2"/>
    </source>
</evidence>
<dbReference type="GeneID" id="22585133"/>
<dbReference type="Proteomes" id="UP000001628">
    <property type="component" value="Unassembled WGS sequence"/>
</dbReference>
<gene>
    <name evidence="1" type="ORF">PADG_06402</name>
</gene>
<protein>
    <submittedName>
        <fullName evidence="1">Uncharacterized protein</fullName>
    </submittedName>
</protein>
<organism evidence="1 2">
    <name type="scientific">Paracoccidioides brasiliensis (strain Pb18)</name>
    <dbReference type="NCBI Taxonomy" id="502780"/>
    <lineage>
        <taxon>Eukaryota</taxon>
        <taxon>Fungi</taxon>
        <taxon>Dikarya</taxon>
        <taxon>Ascomycota</taxon>
        <taxon>Pezizomycotina</taxon>
        <taxon>Eurotiomycetes</taxon>
        <taxon>Eurotiomycetidae</taxon>
        <taxon>Onygenales</taxon>
        <taxon>Ajellomycetaceae</taxon>
        <taxon>Paracoccidioides</taxon>
    </lineage>
</organism>
<proteinExistence type="predicted"/>
<dbReference type="EMBL" id="KN275964">
    <property type="protein sequence ID" value="EEH50323.2"/>
    <property type="molecule type" value="Genomic_DNA"/>
</dbReference>
<accession>C1GGG5</accession>
<dbReference type="InParanoid" id="C1GGG5"/>
<reference evidence="1 2" key="1">
    <citation type="journal article" date="2011" name="PLoS Genet.">
        <title>Comparative genomic analysis of human fungal pathogens causing paracoccidioidomycosis.</title>
        <authorList>
            <person name="Desjardins C.A."/>
            <person name="Champion M.D."/>
            <person name="Holder J.W."/>
            <person name="Muszewska A."/>
            <person name="Goldberg J."/>
            <person name="Bailao A.M."/>
            <person name="Brigido M.M."/>
            <person name="Ferreira M.E."/>
            <person name="Garcia A.M."/>
            <person name="Grynberg M."/>
            <person name="Gujja S."/>
            <person name="Heiman D.I."/>
            <person name="Henn M.R."/>
            <person name="Kodira C.D."/>
            <person name="Leon-Narvaez H."/>
            <person name="Longo L.V."/>
            <person name="Ma L.J."/>
            <person name="Malavazi I."/>
            <person name="Matsuo A.L."/>
            <person name="Morais F.V."/>
            <person name="Pereira M."/>
            <person name="Rodriguez-Brito S."/>
            <person name="Sakthikumar S."/>
            <person name="Salem-Izacc S.M."/>
            <person name="Sykes S.M."/>
            <person name="Teixeira M.M."/>
            <person name="Vallejo M.C."/>
            <person name="Walter M.E."/>
            <person name="Yandava C."/>
            <person name="Young S."/>
            <person name="Zeng Q."/>
            <person name="Zucker J."/>
            <person name="Felipe M.S."/>
            <person name="Goldman G.H."/>
            <person name="Haas B.J."/>
            <person name="McEwen J.G."/>
            <person name="Nino-Vega G."/>
            <person name="Puccia R."/>
            <person name="San-Blas G."/>
            <person name="Soares C.M."/>
            <person name="Birren B.W."/>
            <person name="Cuomo C.A."/>
        </authorList>
    </citation>
    <scope>NUCLEOTIDE SEQUENCE [LARGE SCALE GENOMIC DNA]</scope>
    <source>
        <strain evidence="1 2">Pb18</strain>
    </source>
</reference>
<name>C1GGG5_PARBD</name>
<dbReference type="HOGENOM" id="CLU_1687189_0_0_1"/>
<keyword evidence="2" id="KW-1185">Reference proteome</keyword>
<dbReference type="OrthoDB" id="447346at2759"/>
<dbReference type="RefSeq" id="XP_010761727.1">
    <property type="nucleotide sequence ID" value="XM_010763425.1"/>
</dbReference>
<sequence length="156" mass="17416">MEDQNKAIEVCIRVTRAALRNGCGYVLRVAIIANGGDKLGEPVVEGDHGFMTQCCDSEGNHFVRLAGCGISLWPEKISSLSVDDGHKIQVPNVVSRWGCVLMEELFDQNLGHRITKTALEARNTRIRPKHLAQRNKYKPYIHCHYSTDDRRIAGTG</sequence>
<dbReference type="VEuPathDB" id="FungiDB:PADG_06402"/>